<name>A0AAP0B308_9ASPA</name>
<dbReference type="AlphaFoldDB" id="A0AAP0B308"/>
<evidence type="ECO:0000313" key="1">
    <source>
        <dbReference type="EMBL" id="KAK8925991.1"/>
    </source>
</evidence>
<organism evidence="1 2">
    <name type="scientific">Platanthera zijinensis</name>
    <dbReference type="NCBI Taxonomy" id="2320716"/>
    <lineage>
        <taxon>Eukaryota</taxon>
        <taxon>Viridiplantae</taxon>
        <taxon>Streptophyta</taxon>
        <taxon>Embryophyta</taxon>
        <taxon>Tracheophyta</taxon>
        <taxon>Spermatophyta</taxon>
        <taxon>Magnoliopsida</taxon>
        <taxon>Liliopsida</taxon>
        <taxon>Asparagales</taxon>
        <taxon>Orchidaceae</taxon>
        <taxon>Orchidoideae</taxon>
        <taxon>Orchideae</taxon>
        <taxon>Orchidinae</taxon>
        <taxon>Platanthera</taxon>
    </lineage>
</organism>
<accession>A0AAP0B308</accession>
<keyword evidence="2" id="KW-1185">Reference proteome</keyword>
<protein>
    <submittedName>
        <fullName evidence="1">Uncharacterized protein</fullName>
    </submittedName>
</protein>
<dbReference type="Proteomes" id="UP001418222">
    <property type="component" value="Unassembled WGS sequence"/>
</dbReference>
<dbReference type="EMBL" id="JBBWWQ010000016">
    <property type="protein sequence ID" value="KAK8925991.1"/>
    <property type="molecule type" value="Genomic_DNA"/>
</dbReference>
<gene>
    <name evidence="1" type="ORF">KSP39_PZI018180</name>
</gene>
<reference evidence="1 2" key="1">
    <citation type="journal article" date="2022" name="Nat. Plants">
        <title>Genomes of leafy and leafless Platanthera orchids illuminate the evolution of mycoheterotrophy.</title>
        <authorList>
            <person name="Li M.H."/>
            <person name="Liu K.W."/>
            <person name="Li Z."/>
            <person name="Lu H.C."/>
            <person name="Ye Q.L."/>
            <person name="Zhang D."/>
            <person name="Wang J.Y."/>
            <person name="Li Y.F."/>
            <person name="Zhong Z.M."/>
            <person name="Liu X."/>
            <person name="Yu X."/>
            <person name="Liu D.K."/>
            <person name="Tu X.D."/>
            <person name="Liu B."/>
            <person name="Hao Y."/>
            <person name="Liao X.Y."/>
            <person name="Jiang Y.T."/>
            <person name="Sun W.H."/>
            <person name="Chen J."/>
            <person name="Chen Y.Q."/>
            <person name="Ai Y."/>
            <person name="Zhai J.W."/>
            <person name="Wu S.S."/>
            <person name="Zhou Z."/>
            <person name="Hsiao Y.Y."/>
            <person name="Wu W.L."/>
            <person name="Chen Y.Y."/>
            <person name="Lin Y.F."/>
            <person name="Hsu J.L."/>
            <person name="Li C.Y."/>
            <person name="Wang Z.W."/>
            <person name="Zhao X."/>
            <person name="Zhong W.Y."/>
            <person name="Ma X.K."/>
            <person name="Ma L."/>
            <person name="Huang J."/>
            <person name="Chen G.Z."/>
            <person name="Huang M.Z."/>
            <person name="Huang L."/>
            <person name="Peng D.H."/>
            <person name="Luo Y.B."/>
            <person name="Zou S.Q."/>
            <person name="Chen S.P."/>
            <person name="Lan S."/>
            <person name="Tsai W.C."/>
            <person name="Van de Peer Y."/>
            <person name="Liu Z.J."/>
        </authorList>
    </citation>
    <scope>NUCLEOTIDE SEQUENCE [LARGE SCALE GENOMIC DNA]</scope>
    <source>
        <strain evidence="1">Lor287</strain>
    </source>
</reference>
<sequence length="222" mass="25655">MGARFAGFERNGRPIRRISEKWAPDSPDFGEVGARFAGFRQSWRPIRRISAKWAPDSPDFGEVGARFAGFRRSVRPIRRISAKWARISEKWAQFQLIECPIHQFSMPVLVLIPSATSSHAYLPLCEGSYLNLRFHEMETYQLNPMKYREVVIKMKKNLQRSGHYHGFCLSGDYIHIKVAGVLKMIDLEKQMMLFLDLLSYFSANIIFTYFARQVAAVLSGER</sequence>
<dbReference type="InterPro" id="IPR013785">
    <property type="entry name" value="Aldolase_TIM"/>
</dbReference>
<proteinExistence type="predicted"/>
<comment type="caution">
    <text evidence="1">The sequence shown here is derived from an EMBL/GenBank/DDBJ whole genome shotgun (WGS) entry which is preliminary data.</text>
</comment>
<dbReference type="SUPFAM" id="SSF51569">
    <property type="entry name" value="Aldolase"/>
    <property type="match status" value="1"/>
</dbReference>
<evidence type="ECO:0000313" key="2">
    <source>
        <dbReference type="Proteomes" id="UP001418222"/>
    </source>
</evidence>
<dbReference type="Gene3D" id="3.20.20.70">
    <property type="entry name" value="Aldolase class I"/>
    <property type="match status" value="1"/>
</dbReference>